<reference evidence="7" key="2">
    <citation type="journal article" date="2023" name="IMA Fungus">
        <title>Comparative genomic study of the Penicillium genus elucidates a diverse pangenome and 15 lateral gene transfer events.</title>
        <authorList>
            <person name="Petersen C."/>
            <person name="Sorensen T."/>
            <person name="Nielsen M.R."/>
            <person name="Sondergaard T.E."/>
            <person name="Sorensen J.L."/>
            <person name="Fitzpatrick D.A."/>
            <person name="Frisvad J.C."/>
            <person name="Nielsen K.L."/>
        </authorList>
    </citation>
    <scope>NUCLEOTIDE SEQUENCE</scope>
    <source>
        <strain evidence="7">IBT 29677</strain>
    </source>
</reference>
<evidence type="ECO:0000256" key="6">
    <source>
        <dbReference type="SAM" id="Phobius"/>
    </source>
</evidence>
<dbReference type="OrthoDB" id="3222at2759"/>
<feature type="transmembrane region" description="Helical" evidence="6">
    <location>
        <begin position="275"/>
        <end position="295"/>
    </location>
</feature>
<dbReference type="InterPro" id="IPR000425">
    <property type="entry name" value="MIP"/>
</dbReference>
<evidence type="ECO:0000256" key="2">
    <source>
        <dbReference type="ARBA" id="ARBA00022692"/>
    </source>
</evidence>
<dbReference type="PRINTS" id="PR00783">
    <property type="entry name" value="MINTRINSICP"/>
</dbReference>
<dbReference type="Pfam" id="PF00230">
    <property type="entry name" value="MIP"/>
    <property type="match status" value="1"/>
</dbReference>
<comment type="similarity">
    <text evidence="5">Belongs to the MIP/aquaporin (TC 1.A.8) family.</text>
</comment>
<dbReference type="PANTHER" id="PTHR47002">
    <property type="entry name" value="AQUAPORIN-LIKE"/>
    <property type="match status" value="1"/>
</dbReference>
<evidence type="ECO:0000313" key="7">
    <source>
        <dbReference type="EMBL" id="KAJ5414704.1"/>
    </source>
</evidence>
<comment type="subcellular location">
    <subcellularLocation>
        <location evidence="1">Membrane</location>
        <topology evidence="1">Multi-pass membrane protein</topology>
    </subcellularLocation>
</comment>
<comment type="caution">
    <text evidence="7">The sequence shown here is derived from an EMBL/GenBank/DDBJ whole genome shotgun (WGS) entry which is preliminary data.</text>
</comment>
<keyword evidence="8" id="KW-1185">Reference proteome</keyword>
<evidence type="ECO:0000256" key="1">
    <source>
        <dbReference type="ARBA" id="ARBA00004141"/>
    </source>
</evidence>
<dbReference type="GeneID" id="81364948"/>
<name>A0A9W9WCL2_9EURO</name>
<proteinExistence type="inferred from homology"/>
<sequence length="311" mass="33168">MSPSFAPEQHGTCSMNIDDNIERSGLKPTIRPFAGRIGGNQGLVLDPSDASNAELLKRMPDAAPLMSLKQSFSLAAFSDIDLWKFGAVECVGKLSGQHRDCSTAASEWQKKRGLIHNLGTMMLVFMTSWLSAHSPIPTTTLPASSDAAGIYSTATFLGPLVGGITNWLFLTLFIFSFSSVSGAHLNPLITMATFFARLISIPRMVLYLAGQILGGTLAGLMLRTSFGSRNFVVGGCDIDTSLVPTGEAFVLEFICCLTLLFLSFGVGLDPRQSKVYGTALSPWLVGLSLGVVSWASAFTRVGYGGACKMCL</sequence>
<dbReference type="Gene3D" id="1.20.1080.10">
    <property type="entry name" value="Glycerol uptake facilitator protein"/>
    <property type="match status" value="1"/>
</dbReference>
<feature type="transmembrane region" description="Helical" evidence="6">
    <location>
        <begin position="248"/>
        <end position="268"/>
    </location>
</feature>
<dbReference type="Proteomes" id="UP001147747">
    <property type="component" value="Unassembled WGS sequence"/>
</dbReference>
<dbReference type="AlphaFoldDB" id="A0A9W9WCL2"/>
<dbReference type="InterPro" id="IPR023271">
    <property type="entry name" value="Aquaporin-like"/>
</dbReference>
<dbReference type="RefSeq" id="XP_056494550.1">
    <property type="nucleotide sequence ID" value="XM_056625968.1"/>
</dbReference>
<feature type="transmembrane region" description="Helical" evidence="6">
    <location>
        <begin position="204"/>
        <end position="222"/>
    </location>
</feature>
<evidence type="ECO:0000313" key="8">
    <source>
        <dbReference type="Proteomes" id="UP001147747"/>
    </source>
</evidence>
<dbReference type="PANTHER" id="PTHR47002:SF2">
    <property type="entry name" value="AQUAPORIN AQPAE.A-LIKE"/>
    <property type="match status" value="1"/>
</dbReference>
<evidence type="ECO:0000256" key="5">
    <source>
        <dbReference type="RuleBase" id="RU000477"/>
    </source>
</evidence>
<keyword evidence="5" id="KW-0813">Transport</keyword>
<dbReference type="GO" id="GO:0015267">
    <property type="term" value="F:channel activity"/>
    <property type="evidence" value="ECO:0007669"/>
    <property type="project" value="InterPro"/>
</dbReference>
<accession>A0A9W9WCL2</accession>
<protein>
    <submittedName>
        <fullName evidence="7">MIP transporter</fullName>
    </submittedName>
</protein>
<dbReference type="SUPFAM" id="SSF81338">
    <property type="entry name" value="Aquaporin-like"/>
    <property type="match status" value="1"/>
</dbReference>
<gene>
    <name evidence="7" type="ORF">N7509_001331</name>
</gene>
<keyword evidence="4 6" id="KW-0472">Membrane</keyword>
<dbReference type="EMBL" id="JAPZBU010000003">
    <property type="protein sequence ID" value="KAJ5414704.1"/>
    <property type="molecule type" value="Genomic_DNA"/>
</dbReference>
<organism evidence="7 8">
    <name type="scientific">Penicillium cosmopolitanum</name>
    <dbReference type="NCBI Taxonomy" id="1131564"/>
    <lineage>
        <taxon>Eukaryota</taxon>
        <taxon>Fungi</taxon>
        <taxon>Dikarya</taxon>
        <taxon>Ascomycota</taxon>
        <taxon>Pezizomycotina</taxon>
        <taxon>Eurotiomycetes</taxon>
        <taxon>Eurotiomycetidae</taxon>
        <taxon>Eurotiales</taxon>
        <taxon>Aspergillaceae</taxon>
        <taxon>Penicillium</taxon>
    </lineage>
</organism>
<feature type="transmembrane region" description="Helical" evidence="6">
    <location>
        <begin position="164"/>
        <end position="183"/>
    </location>
</feature>
<dbReference type="GO" id="GO:0016020">
    <property type="term" value="C:membrane"/>
    <property type="evidence" value="ECO:0007669"/>
    <property type="project" value="UniProtKB-SubCell"/>
</dbReference>
<feature type="transmembrane region" description="Helical" evidence="6">
    <location>
        <begin position="114"/>
        <end position="132"/>
    </location>
</feature>
<reference evidence="7" key="1">
    <citation type="submission" date="2022-12" db="EMBL/GenBank/DDBJ databases">
        <authorList>
            <person name="Petersen C."/>
        </authorList>
    </citation>
    <scope>NUCLEOTIDE SEQUENCE</scope>
    <source>
        <strain evidence="7">IBT 29677</strain>
    </source>
</reference>
<evidence type="ECO:0000256" key="3">
    <source>
        <dbReference type="ARBA" id="ARBA00022989"/>
    </source>
</evidence>
<keyword evidence="3 6" id="KW-1133">Transmembrane helix</keyword>
<evidence type="ECO:0000256" key="4">
    <source>
        <dbReference type="ARBA" id="ARBA00023136"/>
    </source>
</evidence>
<keyword evidence="2 5" id="KW-0812">Transmembrane</keyword>